<feature type="domain" description="Protein kinase" evidence="2">
    <location>
        <begin position="197"/>
        <end position="456"/>
    </location>
</feature>
<comment type="caution">
    <text evidence="3">The sequence shown here is derived from an EMBL/GenBank/DDBJ whole genome shotgun (WGS) entry which is preliminary data.</text>
</comment>
<dbReference type="PANTHER" id="PTHR44167:SF24">
    <property type="entry name" value="SERINE_THREONINE-PROTEIN KINASE CHK2"/>
    <property type="match status" value="1"/>
</dbReference>
<keyword evidence="4" id="KW-1185">Reference proteome</keyword>
<dbReference type="Pfam" id="PF00069">
    <property type="entry name" value="Pkinase"/>
    <property type="match status" value="1"/>
</dbReference>
<dbReference type="GO" id="GO:0044773">
    <property type="term" value="P:mitotic DNA damage checkpoint signaling"/>
    <property type="evidence" value="ECO:0007669"/>
    <property type="project" value="TreeGrafter"/>
</dbReference>
<reference evidence="3" key="1">
    <citation type="journal article" date="2020" name="BMC Genomics">
        <title>Correction to: Identification and distribution of gene clusters required for synthesis of sphingolipid metabolism inhibitors in diverse species of the filamentous fungus Fusarium.</title>
        <authorList>
            <person name="Kim H.S."/>
            <person name="Lohmar J.M."/>
            <person name="Busman M."/>
            <person name="Brown D.W."/>
            <person name="Naumann T.A."/>
            <person name="Divon H.H."/>
            <person name="Lysoe E."/>
            <person name="Uhlig S."/>
            <person name="Proctor R.H."/>
        </authorList>
    </citation>
    <scope>NUCLEOTIDE SEQUENCE</scope>
    <source>
        <strain evidence="3">NRRL 22465</strain>
    </source>
</reference>
<evidence type="ECO:0000259" key="2">
    <source>
        <dbReference type="PROSITE" id="PS50011"/>
    </source>
</evidence>
<reference evidence="3" key="2">
    <citation type="submission" date="2020-05" db="EMBL/GenBank/DDBJ databases">
        <authorList>
            <person name="Kim H.-S."/>
            <person name="Proctor R.H."/>
            <person name="Brown D.W."/>
        </authorList>
    </citation>
    <scope>NUCLEOTIDE SEQUENCE</scope>
    <source>
        <strain evidence="3">NRRL 22465</strain>
    </source>
</reference>
<sequence>MPLKSWKPPGVLFSLVPMSKGSLDVINDPSNQNIVKGPDPDKDDGKIPRRIDIVQDHNSRTGLTPSSLGRRGDILINRIGIANIHCSLEIHTSRNNGEDSEVLLWDQSPGQTCDFYGKTAIKPHPDLEVRCVVLDKNTNLVFGFGGLNASWYRWQIVWHMEMPVYVPDWNEDWGPISPCQAATVNNLPPTLFPKDSWSRERFLSRGVLRNGNLRHERDFLVKADAFSGQHVAVKRVKISADNSQTRLREAKLFTDLCHDHIVEFLQVQTSPQMFKIIMTLEEGNLRELVDDTPDFGSMVDVAKPGGLLHQMLQALDYLTSRNVIHHNIIPNNILYRRVNNMYHYRLAGFESSIKNGDMYHYEGDWPFCAPELVQKNDVPHTSAIDIWALCTTVIWAFRIGLFHELEVKGSGFHWLTPEMVQINARKVPLSCSVFRDMARGDPANRPSAARVLDVLFQGSGRTT</sequence>
<proteinExistence type="predicted"/>
<dbReference type="GO" id="GO:0005737">
    <property type="term" value="C:cytoplasm"/>
    <property type="evidence" value="ECO:0007669"/>
    <property type="project" value="TreeGrafter"/>
</dbReference>
<dbReference type="AlphaFoldDB" id="A0A8H4UDV5"/>
<dbReference type="GO" id="GO:0005634">
    <property type="term" value="C:nucleus"/>
    <property type="evidence" value="ECO:0007669"/>
    <property type="project" value="TreeGrafter"/>
</dbReference>
<protein>
    <recommendedName>
        <fullName evidence="2">Protein kinase domain-containing protein</fullName>
    </recommendedName>
</protein>
<name>A0A8H4UDV5_9HYPO</name>
<dbReference type="SUPFAM" id="SSF56112">
    <property type="entry name" value="Protein kinase-like (PK-like)"/>
    <property type="match status" value="1"/>
</dbReference>
<feature type="region of interest" description="Disordered" evidence="1">
    <location>
        <begin position="27"/>
        <end position="47"/>
    </location>
</feature>
<dbReference type="CDD" id="cd00180">
    <property type="entry name" value="PKc"/>
    <property type="match status" value="1"/>
</dbReference>
<dbReference type="OrthoDB" id="4062651at2759"/>
<dbReference type="Gene3D" id="3.30.200.20">
    <property type="entry name" value="Phosphorylase Kinase, domain 1"/>
    <property type="match status" value="1"/>
</dbReference>
<dbReference type="EMBL" id="JABEYC010000779">
    <property type="protein sequence ID" value="KAF4974284.1"/>
    <property type="molecule type" value="Genomic_DNA"/>
</dbReference>
<organism evidence="3 4">
    <name type="scientific">Fusarium zealandicum</name>
    <dbReference type="NCBI Taxonomy" id="1053134"/>
    <lineage>
        <taxon>Eukaryota</taxon>
        <taxon>Fungi</taxon>
        <taxon>Dikarya</taxon>
        <taxon>Ascomycota</taxon>
        <taxon>Pezizomycotina</taxon>
        <taxon>Sordariomycetes</taxon>
        <taxon>Hypocreomycetidae</taxon>
        <taxon>Hypocreales</taxon>
        <taxon>Nectriaceae</taxon>
        <taxon>Fusarium</taxon>
        <taxon>Fusarium staphyleae species complex</taxon>
    </lineage>
</organism>
<accession>A0A8H4UDV5</accession>
<dbReference type="PROSITE" id="PS50011">
    <property type="entry name" value="PROTEIN_KINASE_DOM"/>
    <property type="match status" value="1"/>
</dbReference>
<feature type="compositionally biased region" description="Basic and acidic residues" evidence="1">
    <location>
        <begin position="38"/>
        <end position="47"/>
    </location>
</feature>
<evidence type="ECO:0000256" key="1">
    <source>
        <dbReference type="SAM" id="MobiDB-lite"/>
    </source>
</evidence>
<dbReference type="PANTHER" id="PTHR44167">
    <property type="entry name" value="OVARIAN-SPECIFIC SERINE/THREONINE-PROTEIN KINASE LOK-RELATED"/>
    <property type="match status" value="1"/>
</dbReference>
<gene>
    <name evidence="3" type="ORF">FZEAL_8794</name>
</gene>
<dbReference type="Proteomes" id="UP000635477">
    <property type="component" value="Unassembled WGS sequence"/>
</dbReference>
<dbReference type="GO" id="GO:0004674">
    <property type="term" value="F:protein serine/threonine kinase activity"/>
    <property type="evidence" value="ECO:0007669"/>
    <property type="project" value="TreeGrafter"/>
</dbReference>
<evidence type="ECO:0000313" key="4">
    <source>
        <dbReference type="Proteomes" id="UP000635477"/>
    </source>
</evidence>
<dbReference type="GO" id="GO:0005524">
    <property type="term" value="F:ATP binding"/>
    <property type="evidence" value="ECO:0007669"/>
    <property type="project" value="InterPro"/>
</dbReference>
<dbReference type="Gene3D" id="1.10.510.10">
    <property type="entry name" value="Transferase(Phosphotransferase) domain 1"/>
    <property type="match status" value="1"/>
</dbReference>
<evidence type="ECO:0000313" key="3">
    <source>
        <dbReference type="EMBL" id="KAF4974284.1"/>
    </source>
</evidence>
<dbReference type="InterPro" id="IPR011009">
    <property type="entry name" value="Kinase-like_dom_sf"/>
</dbReference>
<dbReference type="InterPro" id="IPR000719">
    <property type="entry name" value="Prot_kinase_dom"/>
</dbReference>